<organism evidence="11 12">
    <name type="scientific">Candidatus Iainarchaeum sp</name>
    <dbReference type="NCBI Taxonomy" id="3101447"/>
    <lineage>
        <taxon>Archaea</taxon>
        <taxon>Candidatus Iainarchaeota</taxon>
        <taxon>Candidatus Iainarchaeia</taxon>
        <taxon>Candidatus Iainarchaeales</taxon>
        <taxon>Candidatus Iainarchaeaceae</taxon>
        <taxon>Candidatus Iainarchaeum</taxon>
    </lineage>
</organism>
<dbReference type="InterPro" id="IPR045196">
    <property type="entry name" value="IF2/IF5"/>
</dbReference>
<dbReference type="EMBL" id="DUGC01000056">
    <property type="protein sequence ID" value="HIH09720.1"/>
    <property type="molecule type" value="Genomic_DNA"/>
</dbReference>
<evidence type="ECO:0000256" key="9">
    <source>
        <dbReference type="HAMAP-Rule" id="MF_00232"/>
    </source>
</evidence>
<dbReference type="InterPro" id="IPR002735">
    <property type="entry name" value="Transl_init_fac_IF2/IF5_dom"/>
</dbReference>
<comment type="similarity">
    <text evidence="2 9">Belongs to the eIF-2-beta/eIF-5 family.</text>
</comment>
<dbReference type="Proteomes" id="UP000565078">
    <property type="component" value="Unassembled WGS sequence"/>
</dbReference>
<comment type="function">
    <text evidence="1 9">eIF-2 functions in the early steps of protein synthesis by forming a ternary complex with GTP and initiator tRNA.</text>
</comment>
<protein>
    <recommendedName>
        <fullName evidence="4 9">Translation initiation factor 2 subunit beta</fullName>
    </recommendedName>
    <alternativeName>
        <fullName evidence="7 9">aIF2-beta</fullName>
    </alternativeName>
    <alternativeName>
        <fullName evidence="8 9">eIF-2-beta</fullName>
    </alternativeName>
</protein>
<dbReference type="Pfam" id="PF01873">
    <property type="entry name" value="eIF-5_eIF-2B"/>
    <property type="match status" value="1"/>
</dbReference>
<keyword evidence="6 9" id="KW-0648">Protein biosynthesis</keyword>
<comment type="caution">
    <text evidence="11">The sequence shown here is derived from an EMBL/GenBank/DDBJ whole genome shotgun (WGS) entry which is preliminary data.</text>
</comment>
<dbReference type="PANTHER" id="PTHR23001:SF3">
    <property type="entry name" value="EUKARYOTIC TRANSLATION INITIATION FACTOR 2 SUBUNIT 2"/>
    <property type="match status" value="1"/>
</dbReference>
<evidence type="ECO:0000313" key="12">
    <source>
        <dbReference type="Proteomes" id="UP000565078"/>
    </source>
</evidence>
<dbReference type="SUPFAM" id="SSF75689">
    <property type="entry name" value="Zinc-binding domain of translation initiation factor 2 beta"/>
    <property type="match status" value="1"/>
</dbReference>
<dbReference type="NCBIfam" id="TIGR00311">
    <property type="entry name" value="aIF-2beta"/>
    <property type="match status" value="1"/>
</dbReference>
<dbReference type="PANTHER" id="PTHR23001">
    <property type="entry name" value="EUKARYOTIC TRANSLATION INITIATION FACTOR"/>
    <property type="match status" value="1"/>
</dbReference>
<evidence type="ECO:0000256" key="6">
    <source>
        <dbReference type="ARBA" id="ARBA00022917"/>
    </source>
</evidence>
<evidence type="ECO:0000256" key="2">
    <source>
        <dbReference type="ARBA" id="ARBA00010397"/>
    </source>
</evidence>
<sequence>MEYEKMLSRLYMSLPEKTVSKERFEIPPLESNVQGKKTIIRNFSQVLRTIKREEKHFYKYFTKETATAATMDEGKLILTGKFYPDAIGRIFNAYVKEYVLCHECSKPDTEIIERSGVKVLKCTACGALSPIKKI</sequence>
<keyword evidence="5 9" id="KW-0396">Initiation factor</keyword>
<evidence type="ECO:0000313" key="11">
    <source>
        <dbReference type="EMBL" id="HIH09720.1"/>
    </source>
</evidence>
<evidence type="ECO:0000256" key="8">
    <source>
        <dbReference type="ARBA" id="ARBA00032408"/>
    </source>
</evidence>
<evidence type="ECO:0000259" key="10">
    <source>
        <dbReference type="SMART" id="SM00653"/>
    </source>
</evidence>
<gene>
    <name evidence="9" type="primary">eif2b</name>
    <name evidence="11" type="ORF">HA254_03530</name>
</gene>
<evidence type="ECO:0000256" key="3">
    <source>
        <dbReference type="ARBA" id="ARBA00011243"/>
    </source>
</evidence>
<proteinExistence type="inferred from homology"/>
<dbReference type="InterPro" id="IPR004458">
    <property type="entry name" value="TIF2_bsu_arc"/>
</dbReference>
<dbReference type="SMART" id="SM00653">
    <property type="entry name" value="eIF2B_5"/>
    <property type="match status" value="1"/>
</dbReference>
<feature type="domain" description="Translation initiation factor IF2/IF5" evidence="10">
    <location>
        <begin position="21"/>
        <end position="128"/>
    </location>
</feature>
<evidence type="ECO:0000256" key="4">
    <source>
        <dbReference type="ARBA" id="ARBA00022314"/>
    </source>
</evidence>
<accession>A0A7J4IXY4</accession>
<dbReference type="SUPFAM" id="SSF100966">
    <property type="entry name" value="Translation initiation factor 2 beta, aIF2beta, N-terminal domain"/>
    <property type="match status" value="1"/>
</dbReference>
<evidence type="ECO:0000256" key="1">
    <source>
        <dbReference type="ARBA" id="ARBA00003323"/>
    </source>
</evidence>
<dbReference type="GO" id="GO:0003743">
    <property type="term" value="F:translation initiation factor activity"/>
    <property type="evidence" value="ECO:0007669"/>
    <property type="project" value="UniProtKB-UniRule"/>
</dbReference>
<evidence type="ECO:0000256" key="7">
    <source>
        <dbReference type="ARBA" id="ARBA00031466"/>
    </source>
</evidence>
<dbReference type="NCBIfam" id="NF003067">
    <property type="entry name" value="PRK03988.1"/>
    <property type="match status" value="1"/>
</dbReference>
<dbReference type="Gene3D" id="3.30.30.170">
    <property type="match status" value="1"/>
</dbReference>
<dbReference type="InterPro" id="IPR016190">
    <property type="entry name" value="Transl_init_fac_IF2/IF5_Zn-bd"/>
</dbReference>
<evidence type="ECO:0000256" key="5">
    <source>
        <dbReference type="ARBA" id="ARBA00022540"/>
    </source>
</evidence>
<dbReference type="AlphaFoldDB" id="A0A7J4IXY4"/>
<name>A0A7J4IXY4_9ARCH</name>
<dbReference type="HAMAP" id="MF_00232">
    <property type="entry name" value="eIF_2_beta"/>
    <property type="match status" value="1"/>
</dbReference>
<dbReference type="InterPro" id="IPR016189">
    <property type="entry name" value="Transl_init_fac_IF2/IF5_N"/>
</dbReference>
<comment type="subunit">
    <text evidence="3 9">Heterotrimer composed of an alpha, a beta and a gamma chain.</text>
</comment>
<reference evidence="12" key="1">
    <citation type="journal article" date="2020" name="bioRxiv">
        <title>A rank-normalized archaeal taxonomy based on genome phylogeny resolves widespread incomplete and uneven classifications.</title>
        <authorList>
            <person name="Rinke C."/>
            <person name="Chuvochina M."/>
            <person name="Mussig A.J."/>
            <person name="Chaumeil P.-A."/>
            <person name="Waite D.W."/>
            <person name="Whitman W.B."/>
            <person name="Parks D.H."/>
            <person name="Hugenholtz P."/>
        </authorList>
    </citation>
    <scope>NUCLEOTIDE SEQUENCE [LARGE SCALE GENOMIC DNA]</scope>
</reference>